<name>A0A0L7L5I2_OPEBR</name>
<dbReference type="Gene3D" id="3.40.50.1100">
    <property type="match status" value="2"/>
</dbReference>
<proteinExistence type="inferred from homology"/>
<keyword evidence="3" id="KW-0663">Pyridoxal phosphate</keyword>
<dbReference type="EMBL" id="JTDY01002878">
    <property type="protein sequence ID" value="KOB70554.1"/>
    <property type="molecule type" value="Genomic_DNA"/>
</dbReference>
<gene>
    <name evidence="5" type="ORF">OBRU01_15004</name>
</gene>
<dbReference type="InterPro" id="IPR001926">
    <property type="entry name" value="TrpB-like_PALP"/>
</dbReference>
<dbReference type="InterPro" id="IPR036052">
    <property type="entry name" value="TrpB-like_PALP_sf"/>
</dbReference>
<protein>
    <submittedName>
        <fullName evidence="5">Putative threonine dehydratase catabolic</fullName>
    </submittedName>
</protein>
<comment type="similarity">
    <text evidence="2">Belongs to the serine/threonine dehydratase family.</text>
</comment>
<evidence type="ECO:0000313" key="5">
    <source>
        <dbReference type="EMBL" id="KOB70554.1"/>
    </source>
</evidence>
<evidence type="ECO:0000256" key="2">
    <source>
        <dbReference type="ARBA" id="ARBA00010869"/>
    </source>
</evidence>
<organism evidence="5 6">
    <name type="scientific">Operophtera brumata</name>
    <name type="common">Winter moth</name>
    <name type="synonym">Phalaena brumata</name>
    <dbReference type="NCBI Taxonomy" id="104452"/>
    <lineage>
        <taxon>Eukaryota</taxon>
        <taxon>Metazoa</taxon>
        <taxon>Ecdysozoa</taxon>
        <taxon>Arthropoda</taxon>
        <taxon>Hexapoda</taxon>
        <taxon>Insecta</taxon>
        <taxon>Pterygota</taxon>
        <taxon>Neoptera</taxon>
        <taxon>Endopterygota</taxon>
        <taxon>Lepidoptera</taxon>
        <taxon>Glossata</taxon>
        <taxon>Ditrysia</taxon>
        <taxon>Geometroidea</taxon>
        <taxon>Geometridae</taxon>
        <taxon>Larentiinae</taxon>
        <taxon>Operophtera</taxon>
    </lineage>
</organism>
<comment type="cofactor">
    <cofactor evidence="1">
        <name>pyridoxal 5'-phosphate</name>
        <dbReference type="ChEBI" id="CHEBI:597326"/>
    </cofactor>
</comment>
<dbReference type="GO" id="GO:0005524">
    <property type="term" value="F:ATP binding"/>
    <property type="evidence" value="ECO:0007669"/>
    <property type="project" value="TreeGrafter"/>
</dbReference>
<keyword evidence="6" id="KW-1185">Reference proteome</keyword>
<evidence type="ECO:0000259" key="4">
    <source>
        <dbReference type="Pfam" id="PF00291"/>
    </source>
</evidence>
<dbReference type="GO" id="GO:0070179">
    <property type="term" value="P:D-serine biosynthetic process"/>
    <property type="evidence" value="ECO:0007669"/>
    <property type="project" value="TreeGrafter"/>
</dbReference>
<accession>A0A0L7L5I2</accession>
<evidence type="ECO:0000313" key="6">
    <source>
        <dbReference type="Proteomes" id="UP000037510"/>
    </source>
</evidence>
<dbReference type="GO" id="GO:0030378">
    <property type="term" value="F:serine racemase activity"/>
    <property type="evidence" value="ECO:0007669"/>
    <property type="project" value="TreeGrafter"/>
</dbReference>
<dbReference type="AlphaFoldDB" id="A0A0L7L5I2"/>
<dbReference type="GO" id="GO:0000287">
    <property type="term" value="F:magnesium ion binding"/>
    <property type="evidence" value="ECO:0007669"/>
    <property type="project" value="TreeGrafter"/>
</dbReference>
<dbReference type="SUPFAM" id="SSF53686">
    <property type="entry name" value="Tryptophan synthase beta subunit-like PLP-dependent enzymes"/>
    <property type="match status" value="1"/>
</dbReference>
<evidence type="ECO:0000256" key="3">
    <source>
        <dbReference type="ARBA" id="ARBA00022898"/>
    </source>
</evidence>
<dbReference type="GO" id="GO:0018114">
    <property type="term" value="F:threonine racemase activity"/>
    <property type="evidence" value="ECO:0007669"/>
    <property type="project" value="TreeGrafter"/>
</dbReference>
<comment type="caution">
    <text evidence="5">The sequence shown here is derived from an EMBL/GenBank/DDBJ whole genome shotgun (WGS) entry which is preliminary data.</text>
</comment>
<dbReference type="STRING" id="104452.A0A0L7L5I2"/>
<evidence type="ECO:0000256" key="1">
    <source>
        <dbReference type="ARBA" id="ARBA00001933"/>
    </source>
</evidence>
<dbReference type="GO" id="GO:0030170">
    <property type="term" value="F:pyridoxal phosphate binding"/>
    <property type="evidence" value="ECO:0007669"/>
    <property type="project" value="TreeGrafter"/>
</dbReference>
<dbReference type="GO" id="GO:0003941">
    <property type="term" value="F:L-serine ammonia-lyase activity"/>
    <property type="evidence" value="ECO:0007669"/>
    <property type="project" value="TreeGrafter"/>
</dbReference>
<dbReference type="PANTHER" id="PTHR43050:SF1">
    <property type="entry name" value="SERINE RACEMASE"/>
    <property type="match status" value="1"/>
</dbReference>
<reference evidence="5 6" key="1">
    <citation type="journal article" date="2015" name="Genome Biol. Evol.">
        <title>The genome of winter moth (Operophtera brumata) provides a genomic perspective on sexual dimorphism and phenology.</title>
        <authorList>
            <person name="Derks M.F."/>
            <person name="Smit S."/>
            <person name="Salis L."/>
            <person name="Schijlen E."/>
            <person name="Bossers A."/>
            <person name="Mateman C."/>
            <person name="Pijl A.S."/>
            <person name="de Ridder D."/>
            <person name="Groenen M.A."/>
            <person name="Visser M.E."/>
            <person name="Megens H.J."/>
        </authorList>
    </citation>
    <scope>NUCLEOTIDE SEQUENCE [LARGE SCALE GENOMIC DNA]</scope>
    <source>
        <strain evidence="5">WM2013NL</strain>
        <tissue evidence="5">Head and thorax</tissue>
    </source>
</reference>
<dbReference type="Pfam" id="PF00291">
    <property type="entry name" value="PALP"/>
    <property type="match status" value="1"/>
</dbReference>
<dbReference type="PANTHER" id="PTHR43050">
    <property type="entry name" value="SERINE / THREONINE RACEMASE FAMILY MEMBER"/>
    <property type="match status" value="1"/>
</dbReference>
<feature type="domain" description="Tryptophan synthase beta chain-like PALP" evidence="4">
    <location>
        <begin position="7"/>
        <end position="141"/>
    </location>
</feature>
<sequence length="146" mass="15877">MSPSDKSKGITVSGGRNYLLAMAHYGFRQSVPVNVIVPKDCPVSDKHQFKENFAIVKVHGSDFTVQGLTRDIYDQVRQIGAHSKTFTIRSDRLDLIAGYGTLGLDLLSQLDKMDAILCPVGSGNLVAGLIIAVKSLKPSCIIYVRV</sequence>
<dbReference type="Proteomes" id="UP000037510">
    <property type="component" value="Unassembled WGS sequence"/>
</dbReference>